<keyword evidence="2" id="KW-1185">Reference proteome</keyword>
<name>A0ACC4D7B9_PURLI</name>
<reference evidence="1" key="1">
    <citation type="submission" date="2024-12" db="EMBL/GenBank/DDBJ databases">
        <title>Comparative genomics and development of molecular markers within Purpureocillium lilacinum and among Purpureocillium species.</title>
        <authorList>
            <person name="Yeh Z.-Y."/>
            <person name="Ni N.-T."/>
            <person name="Lo P.-H."/>
            <person name="Mushyakhwo K."/>
            <person name="Lin C.-F."/>
            <person name="Nai Y.-S."/>
        </authorList>
    </citation>
    <scope>NUCLEOTIDE SEQUENCE</scope>
    <source>
        <strain evidence="1">NCHU-NPUST-175</strain>
    </source>
</reference>
<evidence type="ECO:0000313" key="1">
    <source>
        <dbReference type="EMBL" id="KAL3952116.1"/>
    </source>
</evidence>
<protein>
    <submittedName>
        <fullName evidence="1">Uncharacterized protein</fullName>
    </submittedName>
</protein>
<organism evidence="1 2">
    <name type="scientific">Purpureocillium lilacinum</name>
    <name type="common">Paecilomyces lilacinus</name>
    <dbReference type="NCBI Taxonomy" id="33203"/>
    <lineage>
        <taxon>Eukaryota</taxon>
        <taxon>Fungi</taxon>
        <taxon>Dikarya</taxon>
        <taxon>Ascomycota</taxon>
        <taxon>Pezizomycotina</taxon>
        <taxon>Sordariomycetes</taxon>
        <taxon>Hypocreomycetidae</taxon>
        <taxon>Hypocreales</taxon>
        <taxon>Ophiocordycipitaceae</taxon>
        <taxon>Purpureocillium</taxon>
    </lineage>
</organism>
<comment type="caution">
    <text evidence="1">The sequence shown here is derived from an EMBL/GenBank/DDBJ whole genome shotgun (WGS) entry which is preliminary data.</text>
</comment>
<dbReference type="Proteomes" id="UP001638806">
    <property type="component" value="Unassembled WGS sequence"/>
</dbReference>
<evidence type="ECO:0000313" key="2">
    <source>
        <dbReference type="Proteomes" id="UP001638806"/>
    </source>
</evidence>
<sequence length="296" mass="32700">MSAFNAAGDANTNTKKCEPETAENALISHGEASHVEQGEKVTSHDGALTDMSGSLDVNLSQPQHQSAPKSKMWLATGFLALNAAHQVLGLAMPRNDTTDLGSSRGHGHVIRTLPGHLDAPYETSSLGGDPHDTAIYGRAFFGDSPDDVFILEEEETFGPNARKLCDKLPAFGSTWSYRKFGTLTLFELKLLWGAMGMQRCGFIFRSALPFCQQPILTSTKGKTPLRLGNWRPIRDGLQRLMRDKDGPCTKYKAGQIFHKDNWSVKWHAYTKSPESKALCNPRKKLFHDLLPPANYK</sequence>
<gene>
    <name evidence="1" type="ORF">ACCO45_013833</name>
</gene>
<dbReference type="EMBL" id="JBGNUJ010000013">
    <property type="protein sequence ID" value="KAL3952116.1"/>
    <property type="molecule type" value="Genomic_DNA"/>
</dbReference>
<accession>A0ACC4D7B9</accession>
<proteinExistence type="predicted"/>